<feature type="binding site" evidence="4">
    <location>
        <position position="426"/>
    </location>
    <ligand>
        <name>AMP</name>
        <dbReference type="ChEBI" id="CHEBI:456215"/>
    </ligand>
</feature>
<evidence type="ECO:0000256" key="3">
    <source>
        <dbReference type="PIRSR" id="PIRSR623088-1"/>
    </source>
</evidence>
<feature type="binding site" evidence="5">
    <location>
        <position position="375"/>
    </location>
    <ligand>
        <name>Zn(2+)</name>
        <dbReference type="ChEBI" id="CHEBI:29105"/>
        <label>1</label>
    </ligand>
</feature>
<keyword evidence="1 5" id="KW-0479">Metal-binding</keyword>
<organism evidence="7 8">
    <name type="scientific">Thalassiosira oceanica</name>
    <name type="common">Marine diatom</name>
    <dbReference type="NCBI Taxonomy" id="159749"/>
    <lineage>
        <taxon>Eukaryota</taxon>
        <taxon>Sar</taxon>
        <taxon>Stramenopiles</taxon>
        <taxon>Ochrophyta</taxon>
        <taxon>Bacillariophyta</taxon>
        <taxon>Coscinodiscophyceae</taxon>
        <taxon>Thalassiosirophycidae</taxon>
        <taxon>Thalassiosirales</taxon>
        <taxon>Thalassiosiraceae</taxon>
        <taxon>Thalassiosira</taxon>
    </lineage>
</organism>
<dbReference type="Proteomes" id="UP000266841">
    <property type="component" value="Unassembled WGS sequence"/>
</dbReference>
<feature type="binding site" evidence="5">
    <location>
        <position position="251"/>
    </location>
    <ligand>
        <name>Zn(2+)</name>
        <dbReference type="ChEBI" id="CHEBI:29105"/>
        <label>1</label>
    </ligand>
</feature>
<dbReference type="InterPro" id="IPR002073">
    <property type="entry name" value="PDEase_catalytic_dom"/>
</dbReference>
<feature type="domain" description="PDEase" evidence="6">
    <location>
        <begin position="92"/>
        <end position="470"/>
    </location>
</feature>
<feature type="binding site" evidence="5">
    <location>
        <position position="215"/>
    </location>
    <ligand>
        <name>Zn(2+)</name>
        <dbReference type="ChEBI" id="CHEBI:29105"/>
        <label>1</label>
    </ligand>
</feature>
<proteinExistence type="predicted"/>
<name>K0SZ48_THAOC</name>
<dbReference type="SMART" id="SM00471">
    <property type="entry name" value="HDc"/>
    <property type="match status" value="1"/>
</dbReference>
<dbReference type="AlphaFoldDB" id="K0SZ48"/>
<dbReference type="InterPro" id="IPR003607">
    <property type="entry name" value="HD/PDEase_dom"/>
</dbReference>
<dbReference type="OrthoDB" id="46051at2759"/>
<dbReference type="eggNOG" id="KOG3688">
    <property type="taxonomic scope" value="Eukaryota"/>
</dbReference>
<dbReference type="GO" id="GO:0007165">
    <property type="term" value="P:signal transduction"/>
    <property type="evidence" value="ECO:0007669"/>
    <property type="project" value="InterPro"/>
</dbReference>
<feature type="binding site" evidence="4">
    <location>
        <begin position="211"/>
        <end position="215"/>
    </location>
    <ligand>
        <name>AMP</name>
        <dbReference type="ChEBI" id="CHEBI:456215"/>
    </ligand>
</feature>
<sequence>MAQSDGVTGKGLSSPWLAGANLIDKLLDTNHPCHKVLTEELTDDPEHGHLAEQFGGVRKKVNFKKAAKSVLNGLKFIKTDCAAAQGLASLKARIRQPEEVKGYLPPEWHNLSISRKSYVYRLLSYDVLKAWDYDSLELSVACGENPLLFLGWAIICAPHAQRAMAASLGLEKPDIKDEDVYEFVDEFRMTPESCCNFLRLAENDYNPNPYHNNIHAADVTQTVFSLLQMGADKYSTAPLEIFTLLFAAVCHDQGHPGTNNAFECNTRSDLSIIYNDSSVLENMHSARAFRLLTHQADESNANFLAGMQATQRDAFRVIFTKAIMWTDMSLHFAKLAQLKAILSSAGPDAPVEKFYINIEGRSIPLVLLIVLHIADISNPAKPSPIFVEWCDRLLNEGFAQGDKEKKRALPVSPMCDREATNRSDSQLGFIKYIVRPSFVLLSDLVPRVVNEILPIIQDNLNYWNEQKMADEEAAAEVEEKVDS</sequence>
<dbReference type="EMBL" id="AGNL01015106">
    <property type="protein sequence ID" value="EJK66291.1"/>
    <property type="molecule type" value="Genomic_DNA"/>
</dbReference>
<reference evidence="7 8" key="1">
    <citation type="journal article" date="2012" name="Genome Biol.">
        <title>Genome and low-iron response of an oceanic diatom adapted to chronic iron limitation.</title>
        <authorList>
            <person name="Lommer M."/>
            <person name="Specht M."/>
            <person name="Roy A.S."/>
            <person name="Kraemer L."/>
            <person name="Andreson R."/>
            <person name="Gutowska M.A."/>
            <person name="Wolf J."/>
            <person name="Bergner S.V."/>
            <person name="Schilhabel M.B."/>
            <person name="Klostermeier U.C."/>
            <person name="Beiko R.G."/>
            <person name="Rosenstiel P."/>
            <person name="Hippler M."/>
            <person name="Laroche J."/>
        </authorList>
    </citation>
    <scope>NUCLEOTIDE SEQUENCE [LARGE SCALE GENOMIC DNA]</scope>
    <source>
        <strain evidence="7 8">CCMP1005</strain>
    </source>
</reference>
<evidence type="ECO:0000256" key="5">
    <source>
        <dbReference type="PIRSR" id="PIRSR623088-3"/>
    </source>
</evidence>
<evidence type="ECO:0000313" key="7">
    <source>
        <dbReference type="EMBL" id="EJK66291.1"/>
    </source>
</evidence>
<dbReference type="OMA" id="NAFECNT"/>
<dbReference type="Gene3D" id="1.10.1300.10">
    <property type="entry name" value="3'5'-cyclic nucleotide phosphodiesterase, catalytic domain"/>
    <property type="match status" value="1"/>
</dbReference>
<gene>
    <name evidence="7" type="ORF">THAOC_12793</name>
</gene>
<dbReference type="PANTHER" id="PTHR11347">
    <property type="entry name" value="CYCLIC NUCLEOTIDE PHOSPHODIESTERASE"/>
    <property type="match status" value="1"/>
</dbReference>
<evidence type="ECO:0000259" key="6">
    <source>
        <dbReference type="PROSITE" id="PS51845"/>
    </source>
</evidence>
<evidence type="ECO:0000256" key="1">
    <source>
        <dbReference type="ARBA" id="ARBA00022723"/>
    </source>
</evidence>
<feature type="binding site" evidence="5">
    <location>
        <position position="252"/>
    </location>
    <ligand>
        <name>Zn(2+)</name>
        <dbReference type="ChEBI" id="CHEBI:29105"/>
        <label>2</label>
    </ligand>
</feature>
<accession>K0SZ48</accession>
<dbReference type="GO" id="GO:0046872">
    <property type="term" value="F:metal ion binding"/>
    <property type="evidence" value="ECO:0007669"/>
    <property type="project" value="UniProtKB-KW"/>
</dbReference>
<evidence type="ECO:0000313" key="8">
    <source>
        <dbReference type="Proteomes" id="UP000266841"/>
    </source>
</evidence>
<feature type="binding site" evidence="5">
    <location>
        <position position="252"/>
    </location>
    <ligand>
        <name>Zn(2+)</name>
        <dbReference type="ChEBI" id="CHEBI:29105"/>
        <label>1</label>
    </ligand>
</feature>
<evidence type="ECO:0000256" key="4">
    <source>
        <dbReference type="PIRSR" id="PIRSR623088-2"/>
    </source>
</evidence>
<keyword evidence="8" id="KW-1185">Reference proteome</keyword>
<dbReference type="GO" id="GO:0004114">
    <property type="term" value="F:3',5'-cyclic-nucleotide phosphodiesterase activity"/>
    <property type="evidence" value="ECO:0007669"/>
    <property type="project" value="InterPro"/>
</dbReference>
<dbReference type="PRINTS" id="PR00387">
    <property type="entry name" value="PDIESTERASE1"/>
</dbReference>
<keyword evidence="2" id="KW-0378">Hydrolase</keyword>
<dbReference type="Pfam" id="PF00233">
    <property type="entry name" value="PDEase_I"/>
    <property type="match status" value="1"/>
</dbReference>
<feature type="active site" description="Proton donor" evidence="3">
    <location>
        <position position="211"/>
    </location>
</feature>
<protein>
    <recommendedName>
        <fullName evidence="6">PDEase domain-containing protein</fullName>
    </recommendedName>
</protein>
<evidence type="ECO:0000256" key="2">
    <source>
        <dbReference type="ARBA" id="ARBA00022801"/>
    </source>
</evidence>
<feature type="binding site" evidence="4">
    <location>
        <position position="252"/>
    </location>
    <ligand>
        <name>AMP</name>
        <dbReference type="ChEBI" id="CHEBI:456215"/>
    </ligand>
</feature>
<feature type="binding site" evidence="4">
    <location>
        <position position="375"/>
    </location>
    <ligand>
        <name>AMP</name>
        <dbReference type="ChEBI" id="CHEBI:456215"/>
    </ligand>
</feature>
<dbReference type="SUPFAM" id="SSF109604">
    <property type="entry name" value="HD-domain/PDEase-like"/>
    <property type="match status" value="1"/>
</dbReference>
<dbReference type="CDD" id="cd00077">
    <property type="entry name" value="HDc"/>
    <property type="match status" value="1"/>
</dbReference>
<comment type="caution">
    <text evidence="7">The sequence shown here is derived from an EMBL/GenBank/DDBJ whole genome shotgun (WGS) entry which is preliminary data.</text>
</comment>
<dbReference type="PROSITE" id="PS51845">
    <property type="entry name" value="PDEASE_I_2"/>
    <property type="match status" value="1"/>
</dbReference>
<dbReference type="InterPro" id="IPR036971">
    <property type="entry name" value="PDEase_catalytic_dom_sf"/>
</dbReference>
<dbReference type="InterPro" id="IPR023088">
    <property type="entry name" value="PDEase"/>
</dbReference>